<feature type="repeat" description="TPR" evidence="3">
    <location>
        <begin position="167"/>
        <end position="200"/>
    </location>
</feature>
<organism evidence="4 5">
    <name type="scientific">Treponema pallidum subsp. pallidum (strain SS14)</name>
    <dbReference type="NCBI Taxonomy" id="455434"/>
    <lineage>
        <taxon>Bacteria</taxon>
        <taxon>Pseudomonadati</taxon>
        <taxon>Spirochaetota</taxon>
        <taxon>Spirochaetia</taxon>
        <taxon>Spirochaetales</taxon>
        <taxon>Treponemataceae</taxon>
        <taxon>Treponema</taxon>
    </lineage>
</organism>
<dbReference type="EMBL" id="CP000805">
    <property type="protein sequence ID" value="ACD70695.1"/>
    <property type="molecule type" value="Genomic_DNA"/>
</dbReference>
<keyword evidence="1" id="KW-0677">Repeat</keyword>
<gene>
    <name evidence="4" type="ordered locus">TPASS_0268</name>
</gene>
<dbReference type="SMART" id="SM00028">
    <property type="entry name" value="TPR"/>
    <property type="match status" value="5"/>
</dbReference>
<evidence type="ECO:0000256" key="3">
    <source>
        <dbReference type="PROSITE-ProRule" id="PRU00339"/>
    </source>
</evidence>
<dbReference type="Proteomes" id="UP000001202">
    <property type="component" value="Chromosome"/>
</dbReference>
<dbReference type="GeneID" id="93876062"/>
<name>A0A0H3BHZ8_TREPS</name>
<dbReference type="InterPro" id="IPR019734">
    <property type="entry name" value="TPR_rpt"/>
</dbReference>
<accession>A0A0H3BHZ8</accession>
<protein>
    <submittedName>
        <fullName evidence="4">Uncharacterized protein</fullName>
    </submittedName>
</protein>
<dbReference type="PANTHER" id="PTHR44943:SF8">
    <property type="entry name" value="TPR REPEAT-CONTAINING PROTEIN MJ0263"/>
    <property type="match status" value="1"/>
</dbReference>
<dbReference type="Gene3D" id="1.25.40.10">
    <property type="entry name" value="Tetratricopeptide repeat domain"/>
    <property type="match status" value="2"/>
</dbReference>
<dbReference type="AlphaFoldDB" id="A0A0H3BHZ8"/>
<dbReference type="RefSeq" id="WP_010881717.1">
    <property type="nucleotide sequence ID" value="NC_010741.1"/>
</dbReference>
<dbReference type="PATRIC" id="fig|243276.5.peg.288"/>
<dbReference type="KEGG" id="tpp:TPASS_0268"/>
<evidence type="ECO:0000313" key="5">
    <source>
        <dbReference type="Proteomes" id="UP000001202"/>
    </source>
</evidence>
<keyword evidence="2 3" id="KW-0802">TPR repeat</keyword>
<dbReference type="PANTHER" id="PTHR44943">
    <property type="entry name" value="CELLULOSE SYNTHASE OPERON PROTEIN C"/>
    <property type="match status" value="1"/>
</dbReference>
<evidence type="ECO:0000256" key="1">
    <source>
        <dbReference type="ARBA" id="ARBA00022737"/>
    </source>
</evidence>
<proteinExistence type="predicted"/>
<evidence type="ECO:0000256" key="2">
    <source>
        <dbReference type="ARBA" id="ARBA00022803"/>
    </source>
</evidence>
<dbReference type="SUPFAM" id="SSF48452">
    <property type="entry name" value="TPR-like"/>
    <property type="match status" value="1"/>
</dbReference>
<feature type="repeat" description="TPR" evidence="3">
    <location>
        <begin position="133"/>
        <end position="166"/>
    </location>
</feature>
<dbReference type="InterPro" id="IPR051685">
    <property type="entry name" value="Ycf3/AcsC/BcsC/TPR_MFPF"/>
</dbReference>
<reference evidence="4 5" key="1">
    <citation type="journal article" date="2008" name="BMC Microbiol.">
        <title>Complete genome sequence of Treponema pallidum ssp. pallidum strain SS14 determined with oligonucleotide arrays.</title>
        <authorList>
            <person name="Matejkova P."/>
            <person name="Strouhal M."/>
            <person name="Smajs D."/>
            <person name="Norris S.J."/>
            <person name="Palzkill T."/>
            <person name="Petrosino J.F."/>
            <person name="Sodergren E."/>
            <person name="Norton J.E."/>
            <person name="Singh J."/>
            <person name="Richmond T.A."/>
            <person name="Molla M.N."/>
            <person name="Albert T.J."/>
            <person name="Weinstock G.M."/>
        </authorList>
    </citation>
    <scope>NUCLEOTIDE SEQUENCE [LARGE SCALE GENOMIC DNA]</scope>
    <source>
        <strain evidence="4 5">SS14</strain>
    </source>
</reference>
<evidence type="ECO:0000313" key="4">
    <source>
        <dbReference type="EMBL" id="ACD70695.1"/>
    </source>
</evidence>
<dbReference type="PROSITE" id="PS50005">
    <property type="entry name" value="TPR"/>
    <property type="match status" value="2"/>
</dbReference>
<sequence>MIGFPCRRVALLVARFLLPVVFCFVCRGLCSQQSGLAFYRAGSYREAIRCCEEAIAQGSKDLEHYLVLAWALVAVGKYHEAAQWALEGRAVAAHDPRLIEAQAEAFCHLGRNEEALRLFQDYIACAPNGARQTAAYYLMGEIYLRTSRFLHADIAFSVALQLDSLNDFWWARLGYARERAGDYRYALQAYDRALQLNRDLADARRGRERVLRYVFRR</sequence>
<dbReference type="Pfam" id="PF13429">
    <property type="entry name" value="TPR_15"/>
    <property type="match status" value="1"/>
</dbReference>
<dbReference type="InterPro" id="IPR011990">
    <property type="entry name" value="TPR-like_helical_dom_sf"/>
</dbReference>